<keyword evidence="5" id="KW-0789">Thiol protease inhibitor</keyword>
<keyword evidence="8" id="KW-1185">Reference proteome</keyword>
<keyword evidence="3" id="KW-0963">Cytoplasm</keyword>
<name>A0ABM3THX9_BALAC</name>
<evidence type="ECO:0000256" key="2">
    <source>
        <dbReference type="ARBA" id="ARBA00009403"/>
    </source>
</evidence>
<comment type="subcellular location">
    <subcellularLocation>
        <location evidence="1">Cytoplasm</location>
    </subcellularLocation>
</comment>
<dbReference type="RefSeq" id="XP_057401698.1">
    <property type="nucleotide sequence ID" value="XM_057545715.1"/>
</dbReference>
<dbReference type="CDD" id="cd00042">
    <property type="entry name" value="CY"/>
    <property type="match status" value="1"/>
</dbReference>
<dbReference type="Gene3D" id="3.10.450.10">
    <property type="match status" value="1"/>
</dbReference>
<dbReference type="Proteomes" id="UP001652580">
    <property type="component" value="Chromosome 4"/>
</dbReference>
<evidence type="ECO:0000256" key="1">
    <source>
        <dbReference type="ARBA" id="ARBA00004496"/>
    </source>
</evidence>
<dbReference type="PRINTS" id="PR00295">
    <property type="entry name" value="STEFINA"/>
</dbReference>
<evidence type="ECO:0000256" key="5">
    <source>
        <dbReference type="ARBA" id="ARBA00022704"/>
    </source>
</evidence>
<evidence type="ECO:0000256" key="4">
    <source>
        <dbReference type="ARBA" id="ARBA00022690"/>
    </source>
</evidence>
<dbReference type="SMART" id="SM00043">
    <property type="entry name" value="CY"/>
    <property type="match status" value="1"/>
</dbReference>
<dbReference type="InterPro" id="IPR046350">
    <property type="entry name" value="Cystatin_sf"/>
</dbReference>
<evidence type="ECO:0000313" key="9">
    <source>
        <dbReference type="RefSeq" id="XP_057401698.1"/>
    </source>
</evidence>
<reference evidence="9" key="1">
    <citation type="submission" date="2025-08" db="UniProtKB">
        <authorList>
            <consortium name="RefSeq"/>
        </authorList>
    </citation>
    <scope>IDENTIFICATION</scope>
</reference>
<organism evidence="8 9">
    <name type="scientific">Balaenoptera acutorostrata</name>
    <name type="common">Common minke whale</name>
    <name type="synonym">Balaena rostrata</name>
    <dbReference type="NCBI Taxonomy" id="9767"/>
    <lineage>
        <taxon>Eukaryota</taxon>
        <taxon>Metazoa</taxon>
        <taxon>Chordata</taxon>
        <taxon>Craniata</taxon>
        <taxon>Vertebrata</taxon>
        <taxon>Euteleostomi</taxon>
        <taxon>Mammalia</taxon>
        <taxon>Eutheria</taxon>
        <taxon>Laurasiatheria</taxon>
        <taxon>Artiodactyla</taxon>
        <taxon>Whippomorpha</taxon>
        <taxon>Cetacea</taxon>
        <taxon>Mysticeti</taxon>
        <taxon>Balaenopteridae</taxon>
        <taxon>Balaenoptera</taxon>
    </lineage>
</organism>
<dbReference type="SUPFAM" id="SSF54403">
    <property type="entry name" value="Cystatin/monellin"/>
    <property type="match status" value="1"/>
</dbReference>
<evidence type="ECO:0000256" key="3">
    <source>
        <dbReference type="ARBA" id="ARBA00022490"/>
    </source>
</evidence>
<dbReference type="Pfam" id="PF00031">
    <property type="entry name" value="Cystatin"/>
    <property type="match status" value="1"/>
</dbReference>
<comment type="similarity">
    <text evidence="2">Belongs to the cystatin family.</text>
</comment>
<evidence type="ECO:0000256" key="6">
    <source>
        <dbReference type="SAM" id="MobiDB-lite"/>
    </source>
</evidence>
<accession>A0ABM3THX9</accession>
<feature type="region of interest" description="Disordered" evidence="6">
    <location>
        <begin position="61"/>
        <end position="89"/>
    </location>
</feature>
<dbReference type="GeneID" id="103000813"/>
<dbReference type="PANTHER" id="PTHR11414">
    <property type="entry name" value="CYSTATIN FAMILY MEMBER"/>
    <property type="match status" value="1"/>
</dbReference>
<keyword evidence="4" id="KW-0646">Protease inhibitor</keyword>
<protein>
    <submittedName>
        <fullName evidence="9">Cystatin-A isoform X2</fullName>
    </submittedName>
</protein>
<sequence length="89" mass="9405">MLAGGLTETTPATPKIQEIANTVKPQLEEKTNETYEEFEAVEYKSQVVSGTNYYIKGFPGGAVVKNPPASAGDTGSSPGPGRSRMPRSS</sequence>
<evidence type="ECO:0000313" key="8">
    <source>
        <dbReference type="Proteomes" id="UP001652580"/>
    </source>
</evidence>
<dbReference type="InterPro" id="IPR000010">
    <property type="entry name" value="Cystatin_dom"/>
</dbReference>
<feature type="domain" description="Cystatin" evidence="7">
    <location>
        <begin position="1"/>
        <end position="89"/>
    </location>
</feature>
<evidence type="ECO:0000259" key="7">
    <source>
        <dbReference type="SMART" id="SM00043"/>
    </source>
</evidence>
<dbReference type="InterPro" id="IPR001713">
    <property type="entry name" value="Prot_inh_stefin"/>
</dbReference>
<gene>
    <name evidence="9" type="primary">CSTA</name>
</gene>
<proteinExistence type="inferred from homology"/>
<dbReference type="PANTHER" id="PTHR11414:SF20">
    <property type="entry name" value="CYSTATIN-A"/>
    <property type="match status" value="1"/>
</dbReference>